<protein>
    <recommendedName>
        <fullName evidence="4">2-C-methyl-D-erythritol 4-phosphate cytidylyltransferase</fullName>
        <ecNumber evidence="4">2.7.7.60</ecNumber>
    </recommendedName>
    <alternativeName>
        <fullName evidence="4">4-diphosphocytidyl-2C-methyl-D-erythritol synthase</fullName>
    </alternativeName>
    <alternativeName>
        <fullName evidence="4">MEP cytidylyltransferase</fullName>
        <shortName evidence="4">MCT</shortName>
    </alternativeName>
</protein>
<dbReference type="EC" id="2.7.7.60" evidence="4"/>
<comment type="similarity">
    <text evidence="4">Belongs to the IspD/TarI cytidylyltransferase family. IspD subfamily.</text>
</comment>
<sequence length="242" mass="27776">MLKKRSEIAVIIPAAGNGTRTKLGFPKQYYKIGGKTVIEHTISIFLHHPEIFKIVVSVGKDDYYFKDLKVFRNPSVEVVFGGRKRVHSVLSGLDYFLKKSYFHLSRSIWVIIHDASRPFLRQSDLKKVINFILKNKGSKACGGILAHPVVDTIKQNMRGDRSEIKQTIDRTNLWNAVTPQFFPLYLIRKCILYSLFKKALITDEASALEFCGYHPKILLGRSDNLKITSKEDLKLARFYLKI</sequence>
<dbReference type="eggNOG" id="COG1211">
    <property type="taxonomic scope" value="Bacteria"/>
</dbReference>
<dbReference type="Pfam" id="PF01128">
    <property type="entry name" value="IspD"/>
    <property type="match status" value="1"/>
</dbReference>
<dbReference type="HOGENOM" id="CLU_061281_3_1_6"/>
<reference evidence="5" key="1">
    <citation type="submission" date="2008-05" db="EMBL/GenBank/DDBJ databases">
        <title>Genome sequence of Riesia pediculicola USDA.</title>
        <authorList>
            <person name="Kirkness E.F."/>
        </authorList>
    </citation>
    <scope>NUCLEOTIDE SEQUENCE [LARGE SCALE GENOMIC DNA]</scope>
    <source>
        <strain evidence="5">USDA</strain>
    </source>
</reference>
<dbReference type="UniPathway" id="UPA00056">
    <property type="reaction ID" value="UER00093"/>
</dbReference>
<dbReference type="PANTHER" id="PTHR32125:SF4">
    <property type="entry name" value="2-C-METHYL-D-ERYTHRITOL 4-PHOSPHATE CYTIDYLYLTRANSFERASE, CHLOROPLASTIC"/>
    <property type="match status" value="1"/>
</dbReference>
<dbReference type="InterPro" id="IPR050088">
    <property type="entry name" value="IspD/TarI_cytidylyltransf_bact"/>
</dbReference>
<dbReference type="GO" id="GO:0050518">
    <property type="term" value="F:2-C-methyl-D-erythritol 4-phosphate cytidylyltransferase activity"/>
    <property type="evidence" value="ECO:0007669"/>
    <property type="project" value="UniProtKB-UniRule"/>
</dbReference>
<feature type="site" description="Transition state stabilizer" evidence="4">
    <location>
        <position position="20"/>
    </location>
</feature>
<keyword evidence="2 4" id="KW-0548">Nucleotidyltransferase</keyword>
<keyword evidence="6" id="KW-1185">Reference proteome</keyword>
<dbReference type="InterPro" id="IPR001228">
    <property type="entry name" value="IspD"/>
</dbReference>
<dbReference type="InterPro" id="IPR029044">
    <property type="entry name" value="Nucleotide-diphossugar_trans"/>
</dbReference>
<dbReference type="PANTHER" id="PTHR32125">
    <property type="entry name" value="2-C-METHYL-D-ERYTHRITOL 4-PHOSPHATE CYTIDYLYLTRANSFERASE, CHLOROPLASTIC"/>
    <property type="match status" value="1"/>
</dbReference>
<dbReference type="OrthoDB" id="9806837at2"/>
<dbReference type="HAMAP" id="MF_00108">
    <property type="entry name" value="IspD"/>
    <property type="match status" value="1"/>
</dbReference>
<evidence type="ECO:0000256" key="2">
    <source>
        <dbReference type="ARBA" id="ARBA00022695"/>
    </source>
</evidence>
<evidence type="ECO:0000313" key="6">
    <source>
        <dbReference type="Proteomes" id="UP000001700"/>
    </source>
</evidence>
<evidence type="ECO:0000313" key="5">
    <source>
        <dbReference type="EMBL" id="ADD79828.1"/>
    </source>
</evidence>
<dbReference type="AlphaFoldDB" id="D4G7L3"/>
<dbReference type="InterPro" id="IPR034683">
    <property type="entry name" value="IspD/TarI"/>
</dbReference>
<dbReference type="KEGG" id="rip:RIEPE_0040"/>
<accession>D4G7L3</accession>
<proteinExistence type="inferred from homology"/>
<dbReference type="Gene3D" id="3.90.550.10">
    <property type="entry name" value="Spore Coat Polysaccharide Biosynthesis Protein SpsA, Chain A"/>
    <property type="match status" value="1"/>
</dbReference>
<keyword evidence="1 4" id="KW-0808">Transferase</keyword>
<comment type="subunit">
    <text evidence="4">Homodimer.</text>
</comment>
<feature type="site" description="Positions MEP for the nucleophilic attack" evidence="4">
    <location>
        <position position="226"/>
    </location>
</feature>
<organism evidence="5 6">
    <name type="scientific">Riesia pediculicola (strain USDA)</name>
    <dbReference type="NCBI Taxonomy" id="515618"/>
    <lineage>
        <taxon>Bacteria</taxon>
        <taxon>Pseudomonadati</taxon>
        <taxon>Pseudomonadota</taxon>
        <taxon>Gammaproteobacteria</taxon>
        <taxon>Enterobacterales</taxon>
        <taxon>Enterobacteriaceae</taxon>
        <taxon>Candidatus Riesia</taxon>
    </lineage>
</organism>
<dbReference type="CDD" id="cd02516">
    <property type="entry name" value="CDP-ME_synthetase"/>
    <property type="match status" value="1"/>
</dbReference>
<dbReference type="SUPFAM" id="SSF53448">
    <property type="entry name" value="Nucleotide-diphospho-sugar transferases"/>
    <property type="match status" value="1"/>
</dbReference>
<feature type="site" description="Positions MEP for the nucleophilic attack" evidence="4">
    <location>
        <position position="170"/>
    </location>
</feature>
<dbReference type="GO" id="GO:0019288">
    <property type="term" value="P:isopentenyl diphosphate biosynthetic process, methylerythritol 4-phosphate pathway"/>
    <property type="evidence" value="ECO:0007669"/>
    <property type="project" value="UniProtKB-UniRule"/>
</dbReference>
<comment type="pathway">
    <text evidence="4">Isoprenoid biosynthesis; isopentenyl diphosphate biosynthesis via DXP pathway; isopentenyl diphosphate from 1-deoxy-D-xylulose 5-phosphate: step 2/6.</text>
</comment>
<dbReference type="FunFam" id="3.90.550.10:FF:000003">
    <property type="entry name" value="2-C-methyl-D-erythritol 4-phosphate cytidylyltransferase"/>
    <property type="match status" value="1"/>
</dbReference>
<dbReference type="RefSeq" id="WP_013087810.1">
    <property type="nucleotide sequence ID" value="NC_014109.1"/>
</dbReference>
<dbReference type="Proteomes" id="UP000001700">
    <property type="component" value="Chromosome"/>
</dbReference>
<evidence type="ECO:0000256" key="4">
    <source>
        <dbReference type="HAMAP-Rule" id="MF_00108"/>
    </source>
</evidence>
<dbReference type="EMBL" id="CP001085">
    <property type="protein sequence ID" value="ADD79828.1"/>
    <property type="molecule type" value="Genomic_DNA"/>
</dbReference>
<name>D4G7L3_RIEPU</name>
<comment type="catalytic activity">
    <reaction evidence="4">
        <text>2-C-methyl-D-erythritol 4-phosphate + CTP + H(+) = 4-CDP-2-C-methyl-D-erythritol + diphosphate</text>
        <dbReference type="Rhea" id="RHEA:13429"/>
        <dbReference type="ChEBI" id="CHEBI:15378"/>
        <dbReference type="ChEBI" id="CHEBI:33019"/>
        <dbReference type="ChEBI" id="CHEBI:37563"/>
        <dbReference type="ChEBI" id="CHEBI:57823"/>
        <dbReference type="ChEBI" id="CHEBI:58262"/>
        <dbReference type="EC" id="2.7.7.60"/>
    </reaction>
</comment>
<comment type="function">
    <text evidence="4">Catalyzes the formation of 4-diphosphocytidyl-2-C-methyl-D-erythritol from CTP and 2-C-methyl-D-erythritol 4-phosphate (MEP).</text>
</comment>
<dbReference type="NCBIfam" id="TIGR00453">
    <property type="entry name" value="ispD"/>
    <property type="match status" value="1"/>
</dbReference>
<dbReference type="STRING" id="515618.RIEPE_0040"/>
<evidence type="ECO:0000256" key="3">
    <source>
        <dbReference type="ARBA" id="ARBA00023229"/>
    </source>
</evidence>
<keyword evidence="3 4" id="KW-0414">Isoprene biosynthesis</keyword>
<gene>
    <name evidence="4 5" type="primary">ispD</name>
    <name evidence="5" type="ordered locus">RIEPE_0040</name>
</gene>
<feature type="site" description="Transition state stabilizer" evidence="4">
    <location>
        <position position="27"/>
    </location>
</feature>
<evidence type="ECO:0000256" key="1">
    <source>
        <dbReference type="ARBA" id="ARBA00022679"/>
    </source>
</evidence>